<dbReference type="Proteomes" id="UP000824540">
    <property type="component" value="Unassembled WGS sequence"/>
</dbReference>
<evidence type="ECO:0000313" key="1">
    <source>
        <dbReference type="EMBL" id="KAG9340291.1"/>
    </source>
</evidence>
<dbReference type="AlphaFoldDB" id="A0A8T2NMM0"/>
<evidence type="ECO:0000313" key="2">
    <source>
        <dbReference type="Proteomes" id="UP000824540"/>
    </source>
</evidence>
<comment type="caution">
    <text evidence="1">The sequence shown here is derived from an EMBL/GenBank/DDBJ whole genome shotgun (WGS) entry which is preliminary data.</text>
</comment>
<reference evidence="1" key="1">
    <citation type="thesis" date="2021" institute="BYU ScholarsArchive" country="Provo, UT, USA">
        <title>Applications of and Algorithms for Genome Assembly and Genomic Analyses with an Emphasis on Marine Teleosts.</title>
        <authorList>
            <person name="Pickett B.D."/>
        </authorList>
    </citation>
    <scope>NUCLEOTIDE SEQUENCE</scope>
    <source>
        <strain evidence="1">HI-2016</strain>
    </source>
</reference>
<protein>
    <submittedName>
        <fullName evidence="1">Uncharacterized protein</fullName>
    </submittedName>
</protein>
<name>A0A8T2NMM0_9TELE</name>
<accession>A0A8T2NMM0</accession>
<proteinExistence type="predicted"/>
<gene>
    <name evidence="1" type="ORF">JZ751_021738</name>
</gene>
<dbReference type="EMBL" id="JAFBMS010000044">
    <property type="protein sequence ID" value="KAG9340291.1"/>
    <property type="molecule type" value="Genomic_DNA"/>
</dbReference>
<sequence length="315" mass="34838">MGDDCRTQTAAVDDHRPLVCALASTPAPDRQSLTFTRPPPTIAQQLRDKTPVQLCARLHICSHTCSHVTVLLSSNLSDGRVRVPEFHMGGDTMMKSHQQLESECSATIFFLTASVFGPEHLASGAKRFHLLRCYGNRRRGLGGETHVDSHGVVRKLGVGGHAMQEGGPGKNGLALSECGGWGGGRVLKQERCELLGVFTSHFFLEGSKFILLSVRDSSLSLDYSLNSISPSSDNPHHPFLKPSPSSVPFSPLSDTDFSIYPLLRINGYYSRELQDRMVDGLLLWAQLLASEHYVMIGVRKREREREGDILMRQER</sequence>
<keyword evidence="2" id="KW-1185">Reference proteome</keyword>
<organism evidence="1 2">
    <name type="scientific">Albula glossodonta</name>
    <name type="common">roundjaw bonefish</name>
    <dbReference type="NCBI Taxonomy" id="121402"/>
    <lineage>
        <taxon>Eukaryota</taxon>
        <taxon>Metazoa</taxon>
        <taxon>Chordata</taxon>
        <taxon>Craniata</taxon>
        <taxon>Vertebrata</taxon>
        <taxon>Euteleostomi</taxon>
        <taxon>Actinopterygii</taxon>
        <taxon>Neopterygii</taxon>
        <taxon>Teleostei</taxon>
        <taxon>Albuliformes</taxon>
        <taxon>Albulidae</taxon>
        <taxon>Albula</taxon>
    </lineage>
</organism>